<dbReference type="Gene3D" id="1.10.1660.10">
    <property type="match status" value="1"/>
</dbReference>
<keyword evidence="4" id="KW-1185">Reference proteome</keyword>
<reference evidence="3 4" key="1">
    <citation type="submission" date="2023-07" db="EMBL/GenBank/DDBJ databases">
        <title>Sequencing the genomes of 1000 actinobacteria strains.</title>
        <authorList>
            <person name="Klenk H.-P."/>
        </authorList>
    </citation>
    <scope>NUCLEOTIDE SEQUENCE [LARGE SCALE GENOMIC DNA]</scope>
    <source>
        <strain evidence="3 4">DSM 44709</strain>
    </source>
</reference>
<dbReference type="EMBL" id="JAUSUZ010000001">
    <property type="protein sequence ID" value="MDQ0365015.1"/>
    <property type="molecule type" value="Genomic_DNA"/>
</dbReference>
<comment type="caution">
    <text evidence="3">The sequence shown here is derived from an EMBL/GenBank/DDBJ whole genome shotgun (WGS) entry which is preliminary data.</text>
</comment>
<gene>
    <name evidence="3" type="ORF">J2S42_001684</name>
</gene>
<dbReference type="InterPro" id="IPR009061">
    <property type="entry name" value="DNA-bd_dom_put_sf"/>
</dbReference>
<dbReference type="PANTHER" id="PTHR30204:SF98">
    <property type="entry name" value="HTH-TYPE TRANSCRIPTIONAL REGULATOR ADHR"/>
    <property type="match status" value="1"/>
</dbReference>
<keyword evidence="1 3" id="KW-0238">DNA-binding</keyword>
<evidence type="ECO:0000313" key="3">
    <source>
        <dbReference type="EMBL" id="MDQ0365015.1"/>
    </source>
</evidence>
<dbReference type="AlphaFoldDB" id="A0AAE3VWK4"/>
<dbReference type="SMART" id="SM00422">
    <property type="entry name" value="HTH_MERR"/>
    <property type="match status" value="1"/>
</dbReference>
<dbReference type="InterPro" id="IPR000551">
    <property type="entry name" value="MerR-type_HTH_dom"/>
</dbReference>
<organism evidence="3 4">
    <name type="scientific">Catenuloplanes indicus</name>
    <dbReference type="NCBI Taxonomy" id="137267"/>
    <lineage>
        <taxon>Bacteria</taxon>
        <taxon>Bacillati</taxon>
        <taxon>Actinomycetota</taxon>
        <taxon>Actinomycetes</taxon>
        <taxon>Micromonosporales</taxon>
        <taxon>Micromonosporaceae</taxon>
        <taxon>Catenuloplanes</taxon>
    </lineage>
</organism>
<name>A0AAE3VWK4_9ACTN</name>
<dbReference type="Pfam" id="PF13411">
    <property type="entry name" value="MerR_1"/>
    <property type="match status" value="1"/>
</dbReference>
<dbReference type="PANTHER" id="PTHR30204">
    <property type="entry name" value="REDOX-CYCLING DRUG-SENSING TRANSCRIPTIONAL ACTIVATOR SOXR"/>
    <property type="match status" value="1"/>
</dbReference>
<sequence length="143" mass="16187">MPSETDTLGIRELAEFTGLTAHTLRWYEREGLLSGVGRTADGRRRYGPAAVRAVRLVQALRRTGMPVAEIRTFVSFGPGTPANTRRRIEVLRRQERELHRRLAELHGDLEVLRAKIDDYHDIIASGRDCESDVLTDFPHARGL</sequence>
<dbReference type="InterPro" id="IPR047057">
    <property type="entry name" value="MerR_fam"/>
</dbReference>
<dbReference type="RefSeq" id="WP_307237082.1">
    <property type="nucleotide sequence ID" value="NZ_JAUSUZ010000001.1"/>
</dbReference>
<evidence type="ECO:0000259" key="2">
    <source>
        <dbReference type="PROSITE" id="PS50937"/>
    </source>
</evidence>
<dbReference type="CDD" id="cd01109">
    <property type="entry name" value="HTH_YyaN"/>
    <property type="match status" value="1"/>
</dbReference>
<dbReference type="GO" id="GO:0003677">
    <property type="term" value="F:DNA binding"/>
    <property type="evidence" value="ECO:0007669"/>
    <property type="project" value="UniProtKB-KW"/>
</dbReference>
<dbReference type="PROSITE" id="PS50937">
    <property type="entry name" value="HTH_MERR_2"/>
    <property type="match status" value="1"/>
</dbReference>
<protein>
    <submittedName>
        <fullName evidence="3">DNA-binding transcriptional MerR regulator</fullName>
    </submittedName>
</protein>
<dbReference type="SUPFAM" id="SSF46955">
    <property type="entry name" value="Putative DNA-binding domain"/>
    <property type="match status" value="1"/>
</dbReference>
<feature type="domain" description="HTH merR-type" evidence="2">
    <location>
        <begin position="7"/>
        <end position="76"/>
    </location>
</feature>
<dbReference type="PRINTS" id="PR00040">
    <property type="entry name" value="HTHMERR"/>
</dbReference>
<evidence type="ECO:0000256" key="1">
    <source>
        <dbReference type="ARBA" id="ARBA00023125"/>
    </source>
</evidence>
<accession>A0AAE3VWK4</accession>
<dbReference type="Proteomes" id="UP001240236">
    <property type="component" value="Unassembled WGS sequence"/>
</dbReference>
<proteinExistence type="predicted"/>
<dbReference type="GO" id="GO:0003700">
    <property type="term" value="F:DNA-binding transcription factor activity"/>
    <property type="evidence" value="ECO:0007669"/>
    <property type="project" value="InterPro"/>
</dbReference>
<evidence type="ECO:0000313" key="4">
    <source>
        <dbReference type="Proteomes" id="UP001240236"/>
    </source>
</evidence>